<dbReference type="Gene3D" id="2.40.30.10">
    <property type="entry name" value="Translation factors"/>
    <property type="match status" value="1"/>
</dbReference>
<dbReference type="EMBL" id="LQPR01000024">
    <property type="protein sequence ID" value="ORW72431.1"/>
    <property type="molecule type" value="Genomic_DNA"/>
</dbReference>
<dbReference type="GO" id="GO:0051537">
    <property type="term" value="F:2 iron, 2 sulfur cluster binding"/>
    <property type="evidence" value="ECO:0007669"/>
    <property type="project" value="UniProtKB-KW"/>
</dbReference>
<comment type="cofactor">
    <cofactor evidence="1">
        <name>FAD</name>
        <dbReference type="ChEBI" id="CHEBI:57692"/>
    </cofactor>
</comment>
<feature type="domain" description="FAD-binding FR-type" evidence="9">
    <location>
        <begin position="1"/>
        <end position="100"/>
    </location>
</feature>
<keyword evidence="3" id="KW-0001">2Fe-2S</keyword>
<organism evidence="10 11">
    <name type="scientific">Mycobacterium saskatchewanense</name>
    <dbReference type="NCBI Taxonomy" id="220927"/>
    <lineage>
        <taxon>Bacteria</taxon>
        <taxon>Bacillati</taxon>
        <taxon>Actinomycetota</taxon>
        <taxon>Actinomycetes</taxon>
        <taxon>Mycobacteriales</taxon>
        <taxon>Mycobacteriaceae</taxon>
        <taxon>Mycobacterium</taxon>
        <taxon>Mycobacterium simiae complex</taxon>
    </lineage>
</organism>
<dbReference type="AlphaFoldDB" id="A0AAJ3NR98"/>
<gene>
    <name evidence="10" type="ORF">AWC23_10005</name>
</gene>
<dbReference type="PRINTS" id="PR00409">
    <property type="entry name" value="PHDIOXRDTASE"/>
</dbReference>
<dbReference type="SUPFAM" id="SSF52343">
    <property type="entry name" value="Ferredoxin reductase-like, C-terminal NADP-linked domain"/>
    <property type="match status" value="1"/>
</dbReference>
<evidence type="ECO:0000256" key="4">
    <source>
        <dbReference type="ARBA" id="ARBA00022723"/>
    </source>
</evidence>
<dbReference type="PROSITE" id="PS51085">
    <property type="entry name" value="2FE2S_FER_2"/>
    <property type="match status" value="1"/>
</dbReference>
<dbReference type="SUPFAM" id="SSF54292">
    <property type="entry name" value="2Fe-2S ferredoxin-like"/>
    <property type="match status" value="1"/>
</dbReference>
<evidence type="ECO:0000313" key="11">
    <source>
        <dbReference type="Proteomes" id="UP000193387"/>
    </source>
</evidence>
<protein>
    <submittedName>
        <fullName evidence="10">Iron-sulfur protein</fullName>
    </submittedName>
</protein>
<sequence>MTVRVEAARWEAESVTSFEFVSPTGQDLPIWEPGAHIDVYLPSGAVRQYSLCGDPADRTRYRIAVLELRGGRGGSVEAHRELRCGRIIDIGLPRSNFKLVDADRYVFVAGGIGITPILPMIREVDSRGIKWELVYGARSAAHFAFKGELPSDAVRFVAQDTDGLIDIGDVVDNASGAAVYCCGPPALTDALIDSMNRVGRGRDLHLERFGPAPTRSDTPGNSEIELARSGLVVSVPPDQSVLEAVRAAGVECPSSCEMGICGTCETSVLAGEVDHRDSLLTEQERTSGASMLICVSRAKGGGRLVLDI</sequence>
<accession>A0AAJ3NR98</accession>
<dbReference type="GO" id="GO:0016491">
    <property type="term" value="F:oxidoreductase activity"/>
    <property type="evidence" value="ECO:0007669"/>
    <property type="project" value="UniProtKB-KW"/>
</dbReference>
<evidence type="ECO:0000256" key="6">
    <source>
        <dbReference type="ARBA" id="ARBA00023004"/>
    </source>
</evidence>
<dbReference type="Gene3D" id="3.10.20.30">
    <property type="match status" value="1"/>
</dbReference>
<keyword evidence="7" id="KW-0411">Iron-sulfur</keyword>
<dbReference type="PROSITE" id="PS00197">
    <property type="entry name" value="2FE2S_FER_1"/>
    <property type="match status" value="1"/>
</dbReference>
<dbReference type="InterPro" id="IPR017938">
    <property type="entry name" value="Riboflavin_synthase-like_b-brl"/>
</dbReference>
<dbReference type="InterPro" id="IPR050415">
    <property type="entry name" value="MRET"/>
</dbReference>
<dbReference type="PROSITE" id="PS51384">
    <property type="entry name" value="FAD_FR"/>
    <property type="match status" value="1"/>
</dbReference>
<keyword evidence="6" id="KW-0408">Iron</keyword>
<evidence type="ECO:0000259" key="9">
    <source>
        <dbReference type="PROSITE" id="PS51384"/>
    </source>
</evidence>
<dbReference type="SUPFAM" id="SSF63380">
    <property type="entry name" value="Riboflavin synthase domain-like"/>
    <property type="match status" value="1"/>
</dbReference>
<evidence type="ECO:0000256" key="7">
    <source>
        <dbReference type="ARBA" id="ARBA00023014"/>
    </source>
</evidence>
<proteinExistence type="predicted"/>
<dbReference type="InterPro" id="IPR001041">
    <property type="entry name" value="2Fe-2S_ferredoxin-type"/>
</dbReference>
<evidence type="ECO:0000259" key="8">
    <source>
        <dbReference type="PROSITE" id="PS51085"/>
    </source>
</evidence>
<keyword evidence="11" id="KW-1185">Reference proteome</keyword>
<dbReference type="InterPro" id="IPR012675">
    <property type="entry name" value="Beta-grasp_dom_sf"/>
</dbReference>
<evidence type="ECO:0000256" key="1">
    <source>
        <dbReference type="ARBA" id="ARBA00001974"/>
    </source>
</evidence>
<dbReference type="PANTHER" id="PTHR47354:SF1">
    <property type="entry name" value="CARNITINE MONOOXYGENASE REDUCTASE SUBUNIT"/>
    <property type="match status" value="1"/>
</dbReference>
<dbReference type="GO" id="GO:0046872">
    <property type="term" value="F:metal ion binding"/>
    <property type="evidence" value="ECO:0007669"/>
    <property type="project" value="UniProtKB-KW"/>
</dbReference>
<feature type="domain" description="2Fe-2S ferredoxin-type" evidence="8">
    <location>
        <begin position="222"/>
        <end position="308"/>
    </location>
</feature>
<dbReference type="Gene3D" id="3.40.50.80">
    <property type="entry name" value="Nucleotide-binding domain of ferredoxin-NADP reductase (FNR) module"/>
    <property type="match status" value="1"/>
</dbReference>
<reference evidence="10 11" key="1">
    <citation type="submission" date="2016-01" db="EMBL/GenBank/DDBJ databases">
        <title>The new phylogeny of the genus Mycobacterium.</title>
        <authorList>
            <person name="Tarcisio F."/>
            <person name="Conor M."/>
            <person name="Antonella G."/>
            <person name="Elisabetta G."/>
            <person name="Giulia F.S."/>
            <person name="Sara T."/>
            <person name="Anna F."/>
            <person name="Clotilde B."/>
            <person name="Roberto B."/>
            <person name="Veronica D.S."/>
            <person name="Fabio R."/>
            <person name="Monica P."/>
            <person name="Olivier J."/>
            <person name="Enrico T."/>
            <person name="Nicola S."/>
        </authorList>
    </citation>
    <scope>NUCLEOTIDE SEQUENCE [LARGE SCALE GENOMIC DNA]</scope>
    <source>
        <strain evidence="10 11">DSM 44616</strain>
    </source>
</reference>
<evidence type="ECO:0000256" key="5">
    <source>
        <dbReference type="ARBA" id="ARBA00023002"/>
    </source>
</evidence>
<evidence type="ECO:0000256" key="3">
    <source>
        <dbReference type="ARBA" id="ARBA00022714"/>
    </source>
</evidence>
<keyword evidence="2" id="KW-0285">Flavoprotein</keyword>
<dbReference type="InterPro" id="IPR036010">
    <property type="entry name" value="2Fe-2S_ferredoxin-like_sf"/>
</dbReference>
<dbReference type="InterPro" id="IPR006058">
    <property type="entry name" value="2Fe2S_fd_BS"/>
</dbReference>
<comment type="caution">
    <text evidence="10">The sequence shown here is derived from an EMBL/GenBank/DDBJ whole genome shotgun (WGS) entry which is preliminary data.</text>
</comment>
<keyword evidence="4" id="KW-0479">Metal-binding</keyword>
<dbReference type="CDD" id="cd00207">
    <property type="entry name" value="fer2"/>
    <property type="match status" value="1"/>
</dbReference>
<keyword evidence="5" id="KW-0560">Oxidoreductase</keyword>
<evidence type="ECO:0000313" key="10">
    <source>
        <dbReference type="EMBL" id="ORW72431.1"/>
    </source>
</evidence>
<dbReference type="InterPro" id="IPR039261">
    <property type="entry name" value="FNR_nucleotide-bd"/>
</dbReference>
<dbReference type="InterPro" id="IPR017927">
    <property type="entry name" value="FAD-bd_FR_type"/>
</dbReference>
<name>A0AAJ3NR98_9MYCO</name>
<evidence type="ECO:0000256" key="2">
    <source>
        <dbReference type="ARBA" id="ARBA00022630"/>
    </source>
</evidence>
<dbReference type="Pfam" id="PF00111">
    <property type="entry name" value="Fer2"/>
    <property type="match status" value="1"/>
</dbReference>
<dbReference type="CDD" id="cd06185">
    <property type="entry name" value="PDR_like"/>
    <property type="match status" value="1"/>
</dbReference>
<dbReference type="Proteomes" id="UP000193387">
    <property type="component" value="Unassembled WGS sequence"/>
</dbReference>
<dbReference type="PANTHER" id="PTHR47354">
    <property type="entry name" value="NADH OXIDOREDUCTASE HCR"/>
    <property type="match status" value="1"/>
</dbReference>